<dbReference type="Gene3D" id="2.40.30.10">
    <property type="entry name" value="Translation factors"/>
    <property type="match status" value="1"/>
</dbReference>
<dbReference type="InterPro" id="IPR036388">
    <property type="entry name" value="WH-like_DNA-bd_sf"/>
</dbReference>
<dbReference type="Pfam" id="PF00009">
    <property type="entry name" value="GTP_EFTU"/>
    <property type="match status" value="1"/>
</dbReference>
<dbReference type="GO" id="GO:0003723">
    <property type="term" value="F:RNA binding"/>
    <property type="evidence" value="ECO:0007669"/>
    <property type="project" value="InterPro"/>
</dbReference>
<proteinExistence type="predicted"/>
<dbReference type="Gene3D" id="3.40.50.300">
    <property type="entry name" value="P-loop containing nucleotide triphosphate hydrolases"/>
    <property type="match status" value="1"/>
</dbReference>
<comment type="caution">
    <text evidence="7">The sequence shown here is derived from an EMBL/GenBank/DDBJ whole genome shotgun (WGS) entry which is preliminary data.</text>
</comment>
<dbReference type="Gene3D" id="1.10.10.10">
    <property type="entry name" value="Winged helix-like DNA-binding domain superfamily/Winged helix DNA-binding domain"/>
    <property type="match status" value="1"/>
</dbReference>
<dbReference type="Proteomes" id="UP000306813">
    <property type="component" value="Unassembled WGS sequence"/>
</dbReference>
<evidence type="ECO:0000313" key="7">
    <source>
        <dbReference type="EMBL" id="TNB55486.1"/>
    </source>
</evidence>
<evidence type="ECO:0000313" key="8">
    <source>
        <dbReference type="Proteomes" id="UP000306813"/>
    </source>
</evidence>
<dbReference type="SUPFAM" id="SSF52540">
    <property type="entry name" value="P-loop containing nucleoside triphosphate hydrolases"/>
    <property type="match status" value="1"/>
</dbReference>
<dbReference type="GO" id="GO:0005737">
    <property type="term" value="C:cytoplasm"/>
    <property type="evidence" value="ECO:0007669"/>
    <property type="project" value="UniProtKB-SubCell"/>
</dbReference>
<dbReference type="InterPro" id="IPR005225">
    <property type="entry name" value="Small_GTP-bd"/>
</dbReference>
<dbReference type="GO" id="GO:0003746">
    <property type="term" value="F:translation elongation factor activity"/>
    <property type="evidence" value="ECO:0007669"/>
    <property type="project" value="UniProtKB-KW"/>
</dbReference>
<dbReference type="PANTHER" id="PTHR43721:SF11">
    <property type="entry name" value="SELENOCYSTEINE-SPECIFIC ELONGATION FACTOR"/>
    <property type="match status" value="1"/>
</dbReference>
<evidence type="ECO:0000256" key="1">
    <source>
        <dbReference type="ARBA" id="ARBA00004496"/>
    </source>
</evidence>
<dbReference type="InterPro" id="IPR009001">
    <property type="entry name" value="Transl_elong_EF1A/Init_IF2_C"/>
</dbReference>
<dbReference type="KEGG" id="chv:CHELV3228_0194"/>
<protein>
    <submittedName>
        <fullName evidence="7">Selenocysteine-specific translation elongation factor</fullName>
    </submittedName>
</protein>
<dbReference type="PANTHER" id="PTHR43721">
    <property type="entry name" value="ELONGATION FACTOR TU-RELATED"/>
    <property type="match status" value="1"/>
</dbReference>
<dbReference type="NCBIfam" id="TIGR00475">
    <property type="entry name" value="selB"/>
    <property type="match status" value="1"/>
</dbReference>
<dbReference type="InterPro" id="IPR004535">
    <property type="entry name" value="Transl_elong_SelB"/>
</dbReference>
<dbReference type="SUPFAM" id="SSF46785">
    <property type="entry name" value="Winged helix' DNA-binding domain"/>
    <property type="match status" value="1"/>
</dbReference>
<dbReference type="GO" id="GO:0001514">
    <property type="term" value="P:selenocysteine incorporation"/>
    <property type="evidence" value="ECO:0007669"/>
    <property type="project" value="InterPro"/>
</dbReference>
<accession>A0AAX2UHG2</accession>
<evidence type="ECO:0000256" key="5">
    <source>
        <dbReference type="ARBA" id="ARBA00023134"/>
    </source>
</evidence>
<dbReference type="RefSeq" id="WP_082199127.1">
    <property type="nucleotide sequence ID" value="NZ_CP020478.1"/>
</dbReference>
<keyword evidence="2" id="KW-0963">Cytoplasm</keyword>
<reference evidence="7 8" key="1">
    <citation type="submission" date="2019-05" db="EMBL/GenBank/DDBJ databases">
        <title>Draft genomes of eight strains of Campylobacter helveticus isolated from cats and a dog in New Zealand.</title>
        <authorList>
            <person name="Bojanic K."/>
            <person name="Midwinter A.C."/>
            <person name="Biggs P.J."/>
            <person name="Acke E."/>
            <person name="Cornelius A.J."/>
            <person name="Marshall J.C."/>
        </authorList>
    </citation>
    <scope>NUCLEOTIDE SEQUENCE [LARGE SCALE GENOMIC DNA]</scope>
    <source>
        <strain evidence="7 8">ACP123b</strain>
    </source>
</reference>
<dbReference type="Pfam" id="PF09107">
    <property type="entry name" value="WHD_3rd_SelB"/>
    <property type="match status" value="1"/>
</dbReference>
<dbReference type="InterPro" id="IPR015191">
    <property type="entry name" value="SelB_WHD4"/>
</dbReference>
<dbReference type="InterPro" id="IPR050055">
    <property type="entry name" value="EF-Tu_GTPase"/>
</dbReference>
<dbReference type="InterPro" id="IPR036390">
    <property type="entry name" value="WH_DNA-bd_sf"/>
</dbReference>
<dbReference type="GO" id="GO:0005525">
    <property type="term" value="F:GTP binding"/>
    <property type="evidence" value="ECO:0007669"/>
    <property type="project" value="UniProtKB-KW"/>
</dbReference>
<name>A0AAX2UHG2_9BACT</name>
<dbReference type="AlphaFoldDB" id="A0AAX2UHG2"/>
<keyword evidence="3" id="KW-0547">Nucleotide-binding</keyword>
<evidence type="ECO:0000256" key="4">
    <source>
        <dbReference type="ARBA" id="ARBA00022917"/>
    </source>
</evidence>
<dbReference type="GO" id="GO:0003924">
    <property type="term" value="F:GTPase activity"/>
    <property type="evidence" value="ECO:0007669"/>
    <property type="project" value="InterPro"/>
</dbReference>
<keyword evidence="4" id="KW-0648">Protein biosynthesis</keyword>
<evidence type="ECO:0000256" key="3">
    <source>
        <dbReference type="ARBA" id="ARBA00022741"/>
    </source>
</evidence>
<evidence type="ECO:0000259" key="6">
    <source>
        <dbReference type="PROSITE" id="PS51722"/>
    </source>
</evidence>
<sequence length="604" mass="68738">MLIIGTAGHIDHGKTSLIKALNGFEGDTLKEEKERQITLSLSFSSLENESKKLSFIDTPGHKDLLKTMISGAFAFSVCLFVVDINEGLKAQSLEHLSVLELLGVKDLILVLSKCDLCEDIEGKTQEILQELSFTPLKVFHTSTHSNLGIEALKSYLFSLEEKSSDTALILRFYIDRVFSLKGIGTIVTGSLNEGEIALKEKIICLDTQKELLVKNIQNHDSNLDKIKAPARVALSLNCDYKDLQKGFLLSKKGFFKPFLQIEAYIKAPNLANQNYVFCVGTKQLEAQIHILKELDKGQYFAQIRFKKPLFLCFDEKFILLENSRVKGGGVVLNPVNEPLGKKLKLELLTLLYHKDFLNAFKLLKNAHKKGFGLLSSYQRFKLSHEQALNLAKELKEAFIDTKNYNIYDLSCVNLLETHIDKILEKNPYAMLSAHSLALRIAWASEELCAFALEKMQILDFKEGIFFKKGVEFDKLQANNQNALYEKIKSQALQVEAPYNLYASLELDRKSGDFMLKKLTKEGLVVRLAHNLFIDKATLLNFKEELLNLLKNTSLDVQTMKNKFNFSRKYAIAYLEFLDLDERIIKKDEKRFLKSNIIHTKLVKL</sequence>
<feature type="domain" description="Tr-type G" evidence="6">
    <location>
        <begin position="1"/>
        <end position="165"/>
    </location>
</feature>
<keyword evidence="5" id="KW-0342">GTP-binding</keyword>
<comment type="subcellular location">
    <subcellularLocation>
        <location evidence="1">Cytoplasm</location>
    </subcellularLocation>
</comment>
<organism evidence="7 8">
    <name type="scientific">Campylobacter helveticus</name>
    <dbReference type="NCBI Taxonomy" id="28898"/>
    <lineage>
        <taxon>Bacteria</taxon>
        <taxon>Pseudomonadati</taxon>
        <taxon>Campylobacterota</taxon>
        <taxon>Epsilonproteobacteria</taxon>
        <taxon>Campylobacterales</taxon>
        <taxon>Campylobacteraceae</taxon>
        <taxon>Campylobacter</taxon>
    </lineage>
</organism>
<dbReference type="PROSITE" id="PS51722">
    <property type="entry name" value="G_TR_2"/>
    <property type="match status" value="1"/>
</dbReference>
<dbReference type="EMBL" id="VDBS01000076">
    <property type="protein sequence ID" value="TNB55486.1"/>
    <property type="molecule type" value="Genomic_DNA"/>
</dbReference>
<dbReference type="SUPFAM" id="SSF50447">
    <property type="entry name" value="Translation proteins"/>
    <property type="match status" value="1"/>
</dbReference>
<dbReference type="NCBIfam" id="TIGR00231">
    <property type="entry name" value="small_GTP"/>
    <property type="match status" value="1"/>
</dbReference>
<keyword evidence="7" id="KW-0251">Elongation factor</keyword>
<dbReference type="InterPro" id="IPR009000">
    <property type="entry name" value="Transl_B-barrel_sf"/>
</dbReference>
<dbReference type="CDD" id="cd04171">
    <property type="entry name" value="SelB"/>
    <property type="match status" value="1"/>
</dbReference>
<dbReference type="InterPro" id="IPR000795">
    <property type="entry name" value="T_Tr_GTP-bd_dom"/>
</dbReference>
<dbReference type="SUPFAM" id="SSF50465">
    <property type="entry name" value="EF-Tu/eEF-1alpha/eIF2-gamma C-terminal domain"/>
    <property type="match status" value="1"/>
</dbReference>
<gene>
    <name evidence="7" type="primary">selB</name>
    <name evidence="7" type="ORF">FDW42_09115</name>
</gene>
<dbReference type="CDD" id="cd03696">
    <property type="entry name" value="SelB_II"/>
    <property type="match status" value="1"/>
</dbReference>
<dbReference type="GeneID" id="52036118"/>
<dbReference type="InterPro" id="IPR027417">
    <property type="entry name" value="P-loop_NTPase"/>
</dbReference>
<evidence type="ECO:0000256" key="2">
    <source>
        <dbReference type="ARBA" id="ARBA00022490"/>
    </source>
</evidence>